<evidence type="ECO:0000256" key="2">
    <source>
        <dbReference type="SAM" id="Phobius"/>
    </source>
</evidence>
<dbReference type="Proteomes" id="UP000008207">
    <property type="component" value="Chromosome"/>
</dbReference>
<proteinExistence type="predicted"/>
<dbReference type="PANTHER" id="PTHR43317">
    <property type="entry name" value="THERMOSPERMINE SYNTHASE ACAULIS5"/>
    <property type="match status" value="1"/>
</dbReference>
<feature type="transmembrane region" description="Helical" evidence="2">
    <location>
        <begin position="66"/>
        <end position="88"/>
    </location>
</feature>
<dbReference type="PANTHER" id="PTHR43317:SF1">
    <property type="entry name" value="THERMOSPERMINE SYNTHASE ACAULIS5"/>
    <property type="match status" value="1"/>
</dbReference>
<feature type="transmembrane region" description="Helical" evidence="2">
    <location>
        <begin position="305"/>
        <end position="325"/>
    </location>
</feature>
<reference evidence="3 4" key="1">
    <citation type="submission" date="2009-01" db="EMBL/GenBank/DDBJ databases">
        <title>Complete sequence of chromosome of Methylobacterium nodulans ORS 2060.</title>
        <authorList>
            <consortium name="US DOE Joint Genome Institute"/>
            <person name="Lucas S."/>
            <person name="Copeland A."/>
            <person name="Lapidus A."/>
            <person name="Glavina del Rio T."/>
            <person name="Dalin E."/>
            <person name="Tice H."/>
            <person name="Bruce D."/>
            <person name="Goodwin L."/>
            <person name="Pitluck S."/>
            <person name="Sims D."/>
            <person name="Brettin T."/>
            <person name="Detter J.C."/>
            <person name="Han C."/>
            <person name="Larimer F."/>
            <person name="Land M."/>
            <person name="Hauser L."/>
            <person name="Kyrpides N."/>
            <person name="Ivanova N."/>
            <person name="Marx C.J."/>
            <person name="Richardson P."/>
        </authorList>
    </citation>
    <scope>NUCLEOTIDE SEQUENCE [LARGE SCALE GENOMIC DNA]</scope>
    <source>
        <strain evidence="4">LMG 21967 / CNCM I-2342 / ORS 2060</strain>
    </source>
</reference>
<name>B8ICW3_METNO</name>
<dbReference type="KEGG" id="mno:Mnod_2560"/>
<keyword evidence="2" id="KW-1133">Transmembrane helix</keyword>
<feature type="transmembrane region" description="Helical" evidence="2">
    <location>
        <begin position="279"/>
        <end position="299"/>
    </location>
</feature>
<accession>B8ICW3</accession>
<gene>
    <name evidence="3" type="ordered locus">Mnod_2560</name>
</gene>
<dbReference type="InterPro" id="IPR029063">
    <property type="entry name" value="SAM-dependent_MTases_sf"/>
</dbReference>
<feature type="transmembrane region" description="Helical" evidence="2">
    <location>
        <begin position="358"/>
        <end position="380"/>
    </location>
</feature>
<feature type="transmembrane region" description="Helical" evidence="2">
    <location>
        <begin position="100"/>
        <end position="121"/>
    </location>
</feature>
<keyword evidence="2" id="KW-0812">Transmembrane</keyword>
<keyword evidence="4" id="KW-1185">Reference proteome</keyword>
<evidence type="ECO:0000256" key="1">
    <source>
        <dbReference type="ARBA" id="ARBA00023115"/>
    </source>
</evidence>
<dbReference type="EMBL" id="CP001349">
    <property type="protein sequence ID" value="ACL57524.1"/>
    <property type="molecule type" value="Genomic_DNA"/>
</dbReference>
<sequence length="789" mass="83606">MVRMTDVPAGGRQSLLIDVPPGTCSLERPALTVIMAAPVKETHAVAPILNSVASNARGSVRLHTGYLGVTLAALFLSAFLLFSVQPLFTKMVLPIFGGSPATWSAALVFFQAALLGGYLYAHLLARFLAPRRAVALHFALMTAALLTLPFHLPTGWEHPPAQGEALWVLGLFTVAIGPPFFALAANGPLLQAWFARSNHPRARDPYFLYATSNIGSFAALLAYPVLIEPLASLRLQAVAWAVGFAMLAALVTCAGCVTGQAGQSDTAASGAPTTWRCRAAWVGLAFVPSGLLVAVTAHISTDVAAAPLLWVVPLALFLLTFVIAFRDGAARMVRWLAPLQAWGTALAILSLLVNPGLWASLGLHLGLFFVNACLCHTALYRVRPGPAHLTEYYICIALGGVLGGVTCGLLAPHLFSSVLEYPFLLGAALICRPGNFLGVRTDQARAIARAALVCGLLTALVVASGLVTGADGVGTRTILALCILLLVPWKAPLQTTVTGLAALVAFIGVGSRPVDESVRSFFGVHSVATSPDGRFRLLKHGTTLHGAMRLFQDDGTPADRRPEPLLYYAPAGPMGVAIRSVRAARGGSLGRVAVIGLGSGSLACAAQESETWTFLEIDPAVIRIARDPARFRFLSECGPAMPIVLGDARRTLAEQPADLGLILFDAFSSDAIPAHLLTEEAVRLALSKLDRTGVLLFHISNRHLDLSRILARVGADLGLTAWLIQETGVSDLGTMRAAVKLLVLARDPAHLGSLLQDPSWRRVLADPDRRPWTDNYSNILQAVLDQLGG</sequence>
<organism evidence="3 4">
    <name type="scientific">Methylobacterium nodulans (strain LMG 21967 / CNCM I-2342 / ORS 2060)</name>
    <dbReference type="NCBI Taxonomy" id="460265"/>
    <lineage>
        <taxon>Bacteria</taxon>
        <taxon>Pseudomonadati</taxon>
        <taxon>Pseudomonadota</taxon>
        <taxon>Alphaproteobacteria</taxon>
        <taxon>Hyphomicrobiales</taxon>
        <taxon>Methylobacteriaceae</taxon>
        <taxon>Methylobacterium</taxon>
    </lineage>
</organism>
<feature type="transmembrane region" description="Helical" evidence="2">
    <location>
        <begin position="332"/>
        <end position="352"/>
    </location>
</feature>
<dbReference type="SUPFAM" id="SSF53335">
    <property type="entry name" value="S-adenosyl-L-methionine-dependent methyltransferases"/>
    <property type="match status" value="1"/>
</dbReference>
<keyword evidence="1" id="KW-0620">Polyamine biosynthesis</keyword>
<feature type="transmembrane region" description="Helical" evidence="2">
    <location>
        <begin position="446"/>
        <end position="467"/>
    </location>
</feature>
<evidence type="ECO:0000313" key="3">
    <source>
        <dbReference type="EMBL" id="ACL57524.1"/>
    </source>
</evidence>
<dbReference type="STRING" id="460265.Mnod_2560"/>
<feature type="transmembrane region" description="Helical" evidence="2">
    <location>
        <begin position="392"/>
        <end position="415"/>
    </location>
</feature>
<feature type="transmembrane region" description="Helical" evidence="2">
    <location>
        <begin position="165"/>
        <end position="185"/>
    </location>
</feature>
<dbReference type="GO" id="GO:0006596">
    <property type="term" value="P:polyamine biosynthetic process"/>
    <property type="evidence" value="ECO:0007669"/>
    <property type="project" value="UniProtKB-KW"/>
</dbReference>
<dbReference type="eggNOG" id="COG0421">
    <property type="taxonomic scope" value="Bacteria"/>
</dbReference>
<feature type="transmembrane region" description="Helical" evidence="2">
    <location>
        <begin position="238"/>
        <end position="258"/>
    </location>
</feature>
<keyword evidence="2" id="KW-0472">Membrane</keyword>
<protein>
    <recommendedName>
        <fullName evidence="5">Spermidine synthase</fullName>
    </recommendedName>
</protein>
<dbReference type="AlphaFoldDB" id="B8ICW3"/>
<feature type="transmembrane region" description="Helical" evidence="2">
    <location>
        <begin position="206"/>
        <end position="226"/>
    </location>
</feature>
<dbReference type="NCBIfam" id="NF037959">
    <property type="entry name" value="MFS_SpdSyn"/>
    <property type="match status" value="1"/>
</dbReference>
<evidence type="ECO:0008006" key="5">
    <source>
        <dbReference type="Google" id="ProtNLM"/>
    </source>
</evidence>
<feature type="transmembrane region" description="Helical" evidence="2">
    <location>
        <begin position="133"/>
        <end position="153"/>
    </location>
</feature>
<dbReference type="HOGENOM" id="CLU_021206_0_0_5"/>
<dbReference type="Gene3D" id="3.40.50.150">
    <property type="entry name" value="Vaccinia Virus protein VP39"/>
    <property type="match status" value="1"/>
</dbReference>
<evidence type="ECO:0000313" key="4">
    <source>
        <dbReference type="Proteomes" id="UP000008207"/>
    </source>
</evidence>